<dbReference type="Proteomes" id="UP001521222">
    <property type="component" value="Unassembled WGS sequence"/>
</dbReference>
<name>A0ABR3R9T6_9PLEO</name>
<feature type="region of interest" description="Disordered" evidence="1">
    <location>
        <begin position="114"/>
        <end position="146"/>
    </location>
</feature>
<sequence>MALRVKELFTAHSNETLGSPNGEKEHGKFCRARNSVQLSLRRNKRTIAEASSHDVLRSGFYSHIKEYGKQLESSGTSTILHDPPQIAPLRPVSKFLPTLSISIPDNELSSSMIAEHGSSKTDDDDEVESEGNNNDRDSLNVAPLRPRSSNLTFVPYQESSAAETSFYYTAQAQQDDDVFTPSDETSRIDRPVSNFDSKLRAAMQSTHGIKTPSVASASSQIVTPSPSPKLRHASPKRSDLRSQFAATRMESSSPPLYVPKVRKSNRVEIEKTVRLAPSLEEGLHVDDVQVYEESATAAAAPIVRNVEPNVVDIQGSRTLETTEQCASAVPKHQHKDSMEISRLIFSNTNRIPPPPSVMVAPLNVAPKRNSETRSSARANSTVGTMPLPGLETIVFSAAYGDKECRDWAAGLYKAVIEADITNAVLQWGAREQRLLRQSNLMQELDSLVRFGYLPEYLFTTIRGQIFPTRNTELMENRDFENYIWRAIRVFALTEDWAKQVLELAAVDQSFQQSSLEEEVFFEREPFNSQGYAYGDSIYNGSYERLGSLPSTIVTYDSVEPLEQEQQQQQSGWRPSYIWTKVVQMFRVGPGKQGSQAA</sequence>
<accession>A0ABR3R9T6</accession>
<evidence type="ECO:0000313" key="2">
    <source>
        <dbReference type="EMBL" id="KAL1601186.1"/>
    </source>
</evidence>
<gene>
    <name evidence="2" type="ORF">SLS59_005338</name>
</gene>
<feature type="region of interest" description="Disordered" evidence="1">
    <location>
        <begin position="209"/>
        <end position="256"/>
    </location>
</feature>
<protein>
    <submittedName>
        <fullName evidence="2">Uncharacterized protein</fullName>
    </submittedName>
</protein>
<reference evidence="2 3" key="1">
    <citation type="submission" date="2024-02" db="EMBL/GenBank/DDBJ databases">
        <title>De novo assembly and annotation of 12 fungi associated with fruit tree decline syndrome in Ontario, Canada.</title>
        <authorList>
            <person name="Sulman M."/>
            <person name="Ellouze W."/>
            <person name="Ilyukhin E."/>
        </authorList>
    </citation>
    <scope>NUCLEOTIDE SEQUENCE [LARGE SCALE GENOMIC DNA]</scope>
    <source>
        <strain evidence="2 3">M97-236</strain>
    </source>
</reference>
<keyword evidence="3" id="KW-1185">Reference proteome</keyword>
<comment type="caution">
    <text evidence="2">The sequence shown here is derived from an EMBL/GenBank/DDBJ whole genome shotgun (WGS) entry which is preliminary data.</text>
</comment>
<evidence type="ECO:0000313" key="3">
    <source>
        <dbReference type="Proteomes" id="UP001521222"/>
    </source>
</evidence>
<evidence type="ECO:0000256" key="1">
    <source>
        <dbReference type="SAM" id="MobiDB-lite"/>
    </source>
</evidence>
<proteinExistence type="predicted"/>
<dbReference type="EMBL" id="JAKIXB020000016">
    <property type="protein sequence ID" value="KAL1601186.1"/>
    <property type="molecule type" value="Genomic_DNA"/>
</dbReference>
<feature type="compositionally biased region" description="Polar residues" evidence="1">
    <location>
        <begin position="209"/>
        <end position="224"/>
    </location>
</feature>
<organism evidence="2 3">
    <name type="scientific">Nothophoma quercina</name>
    <dbReference type="NCBI Taxonomy" id="749835"/>
    <lineage>
        <taxon>Eukaryota</taxon>
        <taxon>Fungi</taxon>
        <taxon>Dikarya</taxon>
        <taxon>Ascomycota</taxon>
        <taxon>Pezizomycotina</taxon>
        <taxon>Dothideomycetes</taxon>
        <taxon>Pleosporomycetidae</taxon>
        <taxon>Pleosporales</taxon>
        <taxon>Pleosporineae</taxon>
        <taxon>Didymellaceae</taxon>
        <taxon>Nothophoma</taxon>
    </lineage>
</organism>